<dbReference type="Gene3D" id="2.60.130.10">
    <property type="entry name" value="Aromatic compound dioxygenase"/>
    <property type="match status" value="1"/>
</dbReference>
<dbReference type="RefSeq" id="XP_025369072.1">
    <property type="nucleotide sequence ID" value="XM_025515424.1"/>
</dbReference>
<reference evidence="3 4" key="1">
    <citation type="journal article" date="2018" name="Mol. Biol. Evol.">
        <title>Broad Genomic Sampling Reveals a Smut Pathogenic Ancestry of the Fungal Clade Ustilaginomycotina.</title>
        <authorList>
            <person name="Kijpornyongpan T."/>
            <person name="Mondo S.J."/>
            <person name="Barry K."/>
            <person name="Sandor L."/>
            <person name="Lee J."/>
            <person name="Lipzen A."/>
            <person name="Pangilinan J."/>
            <person name="LaButti K."/>
            <person name="Hainaut M."/>
            <person name="Henrissat B."/>
            <person name="Grigoriev I.V."/>
            <person name="Spatafora J.W."/>
            <person name="Aime M.C."/>
        </authorList>
    </citation>
    <scope>NUCLEOTIDE SEQUENCE [LARGE SCALE GENOMIC DNA]</scope>
    <source>
        <strain evidence="3 4">MCA 4658</strain>
    </source>
</reference>
<dbReference type="Proteomes" id="UP000245783">
    <property type="component" value="Unassembled WGS sequence"/>
</dbReference>
<dbReference type="GeneID" id="37037294"/>
<evidence type="ECO:0000256" key="1">
    <source>
        <dbReference type="SAM" id="SignalP"/>
    </source>
</evidence>
<keyword evidence="4" id="KW-1185">Reference proteome</keyword>
<dbReference type="GO" id="GO:0008199">
    <property type="term" value="F:ferric iron binding"/>
    <property type="evidence" value="ECO:0007669"/>
    <property type="project" value="InterPro"/>
</dbReference>
<feature type="domain" description="Intradiol ring-cleavage dioxygenases" evidence="2">
    <location>
        <begin position="144"/>
        <end position="261"/>
    </location>
</feature>
<dbReference type="STRING" id="1522189.A0A316VWT4"/>
<dbReference type="CDD" id="cd03457">
    <property type="entry name" value="intradiol_dioxygenase_like"/>
    <property type="match status" value="1"/>
</dbReference>
<keyword evidence="3" id="KW-0560">Oxidoreductase</keyword>
<evidence type="ECO:0000313" key="4">
    <source>
        <dbReference type="Proteomes" id="UP000245783"/>
    </source>
</evidence>
<accession>A0A316VWT4</accession>
<feature type="signal peptide" evidence="1">
    <location>
        <begin position="1"/>
        <end position="18"/>
    </location>
</feature>
<sequence>MLATALAALLCLLPSTAAHGPKTPQEVAAFHARQQGAYHCAPIVEAMTQARKRSWAQKVLGVGVGGEAGEIADSNTYIDGYFEKHSEEVRQTKAAEEKEEAEKRKNGKQLMECYPETTASSIKNSTCVLAPEVTPGPYYHTSGHPIRNNMAEWQLGLPFVMNVGVIDVETCKPVPNVLVDLWHANATGFYAGHNPKPKEVVAQPATSGIRRGLLPAFKRTDDTATWLRGAWPTDGNGVAQFTSVFPGYYTGRATHVHLKVHPEWRTLPNGTFESRRLVHTGQFFVDDLLNEEIDKLQPYSENPIRHLSGRGRTRNWEDSLHIFDEAHRGGYMPTFDIEPLGMVLSQGLVGFVTVGVNMSANFESVWHPNMGTPDPVVVPKKEGPRSVEL</sequence>
<keyword evidence="1" id="KW-0732">Signal</keyword>
<evidence type="ECO:0000313" key="3">
    <source>
        <dbReference type="EMBL" id="PWN41912.1"/>
    </source>
</evidence>
<dbReference type="SUPFAM" id="SSF49482">
    <property type="entry name" value="Aromatic compound dioxygenase"/>
    <property type="match status" value="1"/>
</dbReference>
<dbReference type="EMBL" id="KZ819386">
    <property type="protein sequence ID" value="PWN41912.1"/>
    <property type="molecule type" value="Genomic_DNA"/>
</dbReference>
<dbReference type="Pfam" id="PF00775">
    <property type="entry name" value="Dioxygenase_C"/>
    <property type="match status" value="1"/>
</dbReference>
<protein>
    <submittedName>
        <fullName evidence="3">Aromatic compound dioxygenase</fullName>
    </submittedName>
</protein>
<dbReference type="GO" id="GO:0016702">
    <property type="term" value="F:oxidoreductase activity, acting on single donors with incorporation of molecular oxygen, incorporation of two atoms of oxygen"/>
    <property type="evidence" value="ECO:0007669"/>
    <property type="project" value="InterPro"/>
</dbReference>
<gene>
    <name evidence="3" type="ORF">IE81DRAFT_334743</name>
</gene>
<proteinExistence type="predicted"/>
<dbReference type="InParanoid" id="A0A316VWT4"/>
<dbReference type="OrthoDB" id="121380at2759"/>
<dbReference type="InterPro" id="IPR015889">
    <property type="entry name" value="Intradiol_dOase_core"/>
</dbReference>
<dbReference type="AlphaFoldDB" id="A0A316VWT4"/>
<feature type="chain" id="PRO_5016289080" evidence="1">
    <location>
        <begin position="19"/>
        <end position="389"/>
    </location>
</feature>
<dbReference type="PANTHER" id="PTHR34315">
    <property type="match status" value="1"/>
</dbReference>
<evidence type="ECO:0000259" key="2">
    <source>
        <dbReference type="Pfam" id="PF00775"/>
    </source>
</evidence>
<organism evidence="3 4">
    <name type="scientific">Ceraceosorus guamensis</name>
    <dbReference type="NCBI Taxonomy" id="1522189"/>
    <lineage>
        <taxon>Eukaryota</taxon>
        <taxon>Fungi</taxon>
        <taxon>Dikarya</taxon>
        <taxon>Basidiomycota</taxon>
        <taxon>Ustilaginomycotina</taxon>
        <taxon>Exobasidiomycetes</taxon>
        <taxon>Ceraceosorales</taxon>
        <taxon>Ceraceosoraceae</taxon>
        <taxon>Ceraceosorus</taxon>
    </lineage>
</organism>
<dbReference type="PANTHER" id="PTHR34315:SF4">
    <property type="entry name" value="INTRADIOL RING-CLEAVAGE DIOXYGENASES DOMAIN-CONTAINING PROTEIN"/>
    <property type="match status" value="1"/>
</dbReference>
<keyword evidence="3" id="KW-0223">Dioxygenase</keyword>
<name>A0A316VWT4_9BASI</name>
<dbReference type="InterPro" id="IPR000627">
    <property type="entry name" value="Intradiol_dOase_C"/>
</dbReference>